<name>A0A3N4JC04_9PEZI</name>
<sequence length="236" mass="26039">MAYEPATQAKDETITWIKARMAHVRSANNTMEIVFARLLSLLAYHADFGTMIDDLGDFATFIPFYLKAIATEKNLSLIPVYHIAQRVKQFRDGPSKDNTIKPRCAGRQGKKRKPDLAAASNRTPASATPARKHKKASPSTATTPTTTPASRDGATATTGKAAKWKPARPPKTPNPRITKNVKYVEDDGTRDSEEKVSLNYDSESGVEMVDGDDVSKKEVFPEAPLNKRNHTQAIRQ</sequence>
<keyword evidence="3" id="KW-1185">Reference proteome</keyword>
<dbReference type="Proteomes" id="UP000276215">
    <property type="component" value="Unassembled WGS sequence"/>
</dbReference>
<dbReference type="STRING" id="1336337.A0A3N4JC04"/>
<feature type="compositionally biased region" description="Basic and acidic residues" evidence="1">
    <location>
        <begin position="182"/>
        <end position="196"/>
    </location>
</feature>
<feature type="region of interest" description="Disordered" evidence="1">
    <location>
        <begin position="92"/>
        <end position="236"/>
    </location>
</feature>
<feature type="compositionally biased region" description="Low complexity" evidence="1">
    <location>
        <begin position="137"/>
        <end position="161"/>
    </location>
</feature>
<gene>
    <name evidence="2" type="ORF">L873DRAFT_1846747</name>
</gene>
<evidence type="ECO:0000313" key="3">
    <source>
        <dbReference type="Proteomes" id="UP000276215"/>
    </source>
</evidence>
<protein>
    <submittedName>
        <fullName evidence="2">Uncharacterized protein</fullName>
    </submittedName>
</protein>
<dbReference type="AlphaFoldDB" id="A0A3N4JC04"/>
<evidence type="ECO:0000256" key="1">
    <source>
        <dbReference type="SAM" id="MobiDB-lite"/>
    </source>
</evidence>
<dbReference type="EMBL" id="ML120441">
    <property type="protein sequence ID" value="RPA94211.1"/>
    <property type="molecule type" value="Genomic_DNA"/>
</dbReference>
<accession>A0A3N4JC04</accession>
<evidence type="ECO:0000313" key="2">
    <source>
        <dbReference type="EMBL" id="RPA94211.1"/>
    </source>
</evidence>
<reference evidence="2 3" key="1">
    <citation type="journal article" date="2018" name="Nat. Ecol. Evol.">
        <title>Pezizomycetes genomes reveal the molecular basis of ectomycorrhizal truffle lifestyle.</title>
        <authorList>
            <person name="Murat C."/>
            <person name="Payen T."/>
            <person name="Noel B."/>
            <person name="Kuo A."/>
            <person name="Morin E."/>
            <person name="Chen J."/>
            <person name="Kohler A."/>
            <person name="Krizsan K."/>
            <person name="Balestrini R."/>
            <person name="Da Silva C."/>
            <person name="Montanini B."/>
            <person name="Hainaut M."/>
            <person name="Levati E."/>
            <person name="Barry K.W."/>
            <person name="Belfiori B."/>
            <person name="Cichocki N."/>
            <person name="Clum A."/>
            <person name="Dockter R.B."/>
            <person name="Fauchery L."/>
            <person name="Guy J."/>
            <person name="Iotti M."/>
            <person name="Le Tacon F."/>
            <person name="Lindquist E.A."/>
            <person name="Lipzen A."/>
            <person name="Malagnac F."/>
            <person name="Mello A."/>
            <person name="Molinier V."/>
            <person name="Miyauchi S."/>
            <person name="Poulain J."/>
            <person name="Riccioni C."/>
            <person name="Rubini A."/>
            <person name="Sitrit Y."/>
            <person name="Splivallo R."/>
            <person name="Traeger S."/>
            <person name="Wang M."/>
            <person name="Zifcakova L."/>
            <person name="Wipf D."/>
            <person name="Zambonelli A."/>
            <person name="Paolocci F."/>
            <person name="Nowrousian M."/>
            <person name="Ottonello S."/>
            <person name="Baldrian P."/>
            <person name="Spatafora J.W."/>
            <person name="Henrissat B."/>
            <person name="Nagy L.G."/>
            <person name="Aury J.M."/>
            <person name="Wincker P."/>
            <person name="Grigoriev I.V."/>
            <person name="Bonfante P."/>
            <person name="Martin F.M."/>
        </authorList>
    </citation>
    <scope>NUCLEOTIDE SEQUENCE [LARGE SCALE GENOMIC DNA]</scope>
    <source>
        <strain evidence="2 3">120613-1</strain>
    </source>
</reference>
<proteinExistence type="predicted"/>
<dbReference type="OrthoDB" id="200660at2759"/>
<organism evidence="2 3">
    <name type="scientific">Choiromyces venosus 120613-1</name>
    <dbReference type="NCBI Taxonomy" id="1336337"/>
    <lineage>
        <taxon>Eukaryota</taxon>
        <taxon>Fungi</taxon>
        <taxon>Dikarya</taxon>
        <taxon>Ascomycota</taxon>
        <taxon>Pezizomycotina</taxon>
        <taxon>Pezizomycetes</taxon>
        <taxon>Pezizales</taxon>
        <taxon>Tuberaceae</taxon>
        <taxon>Choiromyces</taxon>
    </lineage>
</organism>
<dbReference type="Pfam" id="PF20168">
    <property type="entry name" value="PDS5"/>
    <property type="match status" value="1"/>
</dbReference>